<dbReference type="InterPro" id="IPR051334">
    <property type="entry name" value="SRPK"/>
</dbReference>
<feature type="compositionally biased region" description="Pro residues" evidence="10">
    <location>
        <begin position="1261"/>
        <end position="1274"/>
    </location>
</feature>
<comment type="catalytic activity">
    <reaction evidence="7">
        <text>L-threonyl-[protein] + ATP = O-phospho-L-threonyl-[protein] + ADP + H(+)</text>
        <dbReference type="Rhea" id="RHEA:46608"/>
        <dbReference type="Rhea" id="RHEA-COMP:11060"/>
        <dbReference type="Rhea" id="RHEA-COMP:11605"/>
        <dbReference type="ChEBI" id="CHEBI:15378"/>
        <dbReference type="ChEBI" id="CHEBI:30013"/>
        <dbReference type="ChEBI" id="CHEBI:30616"/>
        <dbReference type="ChEBI" id="CHEBI:61977"/>
        <dbReference type="ChEBI" id="CHEBI:456216"/>
        <dbReference type="EC" id="2.7.11.1"/>
    </reaction>
</comment>
<evidence type="ECO:0000259" key="11">
    <source>
        <dbReference type="PROSITE" id="PS50011"/>
    </source>
</evidence>
<dbReference type="Pfam" id="PF00069">
    <property type="entry name" value="Pkinase"/>
    <property type="match status" value="2"/>
</dbReference>
<feature type="compositionally biased region" description="Acidic residues" evidence="10">
    <location>
        <begin position="223"/>
        <end position="238"/>
    </location>
</feature>
<dbReference type="Proteomes" id="UP000221165">
    <property type="component" value="Unassembled WGS sequence"/>
</dbReference>
<dbReference type="FunFam" id="1.10.510.10:FF:000275">
    <property type="entry name" value="SRSF protein kinase 2 isoform X3"/>
    <property type="match status" value="1"/>
</dbReference>
<dbReference type="PROSITE" id="PS00108">
    <property type="entry name" value="PROTEIN_KINASE_ST"/>
    <property type="match status" value="1"/>
</dbReference>
<evidence type="ECO:0000256" key="9">
    <source>
        <dbReference type="PROSITE-ProRule" id="PRU10141"/>
    </source>
</evidence>
<feature type="compositionally biased region" description="Low complexity" evidence="10">
    <location>
        <begin position="830"/>
        <end position="841"/>
    </location>
</feature>
<feature type="region of interest" description="Disordered" evidence="10">
    <location>
        <begin position="1257"/>
        <end position="1281"/>
    </location>
</feature>
<dbReference type="GO" id="GO:0050684">
    <property type="term" value="P:regulation of mRNA processing"/>
    <property type="evidence" value="ECO:0007669"/>
    <property type="project" value="TreeGrafter"/>
</dbReference>
<accession>A0A2C6LDA3</accession>
<evidence type="ECO:0000313" key="12">
    <source>
        <dbReference type="EMBL" id="PHJ24962.1"/>
    </source>
</evidence>
<keyword evidence="4 9" id="KW-0547">Nucleotide-binding</keyword>
<dbReference type="InterPro" id="IPR008271">
    <property type="entry name" value="Ser/Thr_kinase_AS"/>
</dbReference>
<organism evidence="12 13">
    <name type="scientific">Cystoisospora suis</name>
    <dbReference type="NCBI Taxonomy" id="483139"/>
    <lineage>
        <taxon>Eukaryota</taxon>
        <taxon>Sar</taxon>
        <taxon>Alveolata</taxon>
        <taxon>Apicomplexa</taxon>
        <taxon>Conoidasida</taxon>
        <taxon>Coccidia</taxon>
        <taxon>Eucoccidiorida</taxon>
        <taxon>Eimeriorina</taxon>
        <taxon>Sarcocystidae</taxon>
        <taxon>Cystoisospora</taxon>
    </lineage>
</organism>
<keyword evidence="6 9" id="KW-0067">ATP-binding</keyword>
<feature type="compositionally biased region" description="Basic and acidic residues" evidence="10">
    <location>
        <begin position="735"/>
        <end position="744"/>
    </location>
</feature>
<dbReference type="VEuPathDB" id="ToxoDB:CSUI_001174"/>
<dbReference type="EC" id="2.7.11.1" evidence="1"/>
<dbReference type="InterPro" id="IPR011009">
    <property type="entry name" value="Kinase-like_dom_sf"/>
</dbReference>
<protein>
    <recommendedName>
        <fullName evidence="1">non-specific serine/threonine protein kinase</fullName>
        <ecNumber evidence="1">2.7.11.1</ecNumber>
    </recommendedName>
</protein>
<dbReference type="GO" id="GO:0004674">
    <property type="term" value="F:protein serine/threonine kinase activity"/>
    <property type="evidence" value="ECO:0007669"/>
    <property type="project" value="UniProtKB-KW"/>
</dbReference>
<evidence type="ECO:0000256" key="6">
    <source>
        <dbReference type="ARBA" id="ARBA00022840"/>
    </source>
</evidence>
<feature type="region of interest" description="Disordered" evidence="10">
    <location>
        <begin position="1"/>
        <end position="310"/>
    </location>
</feature>
<feature type="compositionally biased region" description="Basic and acidic residues" evidence="10">
    <location>
        <begin position="613"/>
        <end position="629"/>
    </location>
</feature>
<dbReference type="OrthoDB" id="2649at2759"/>
<feature type="compositionally biased region" description="Low complexity" evidence="10">
    <location>
        <begin position="1159"/>
        <end position="1175"/>
    </location>
</feature>
<dbReference type="GeneID" id="94424591"/>
<feature type="compositionally biased region" description="Polar residues" evidence="10">
    <location>
        <begin position="1305"/>
        <end position="1321"/>
    </location>
</feature>
<keyword evidence="2" id="KW-0723">Serine/threonine-protein kinase</keyword>
<feature type="compositionally biased region" description="Low complexity" evidence="10">
    <location>
        <begin position="567"/>
        <end position="577"/>
    </location>
</feature>
<proteinExistence type="predicted"/>
<feature type="compositionally biased region" description="Basic and acidic residues" evidence="10">
    <location>
        <begin position="411"/>
        <end position="421"/>
    </location>
</feature>
<feature type="compositionally biased region" description="Basic and acidic residues" evidence="10">
    <location>
        <begin position="772"/>
        <end position="784"/>
    </location>
</feature>
<dbReference type="GO" id="GO:0005524">
    <property type="term" value="F:ATP binding"/>
    <property type="evidence" value="ECO:0007669"/>
    <property type="project" value="UniProtKB-UniRule"/>
</dbReference>
<feature type="region of interest" description="Disordered" evidence="10">
    <location>
        <begin position="526"/>
        <end position="659"/>
    </location>
</feature>
<evidence type="ECO:0000256" key="4">
    <source>
        <dbReference type="ARBA" id="ARBA00022741"/>
    </source>
</evidence>
<feature type="compositionally biased region" description="Polar residues" evidence="10">
    <location>
        <begin position="57"/>
        <end position="67"/>
    </location>
</feature>
<dbReference type="EMBL" id="MIGC01000472">
    <property type="protein sequence ID" value="PHJ24962.1"/>
    <property type="molecule type" value="Genomic_DNA"/>
</dbReference>
<evidence type="ECO:0000256" key="8">
    <source>
        <dbReference type="ARBA" id="ARBA00048679"/>
    </source>
</evidence>
<evidence type="ECO:0000256" key="3">
    <source>
        <dbReference type="ARBA" id="ARBA00022679"/>
    </source>
</evidence>
<dbReference type="PANTHER" id="PTHR47634:SF9">
    <property type="entry name" value="PROTEIN KINASE DOMAIN-CONTAINING PROTEIN-RELATED"/>
    <property type="match status" value="1"/>
</dbReference>
<dbReference type="InterPro" id="IPR000719">
    <property type="entry name" value="Prot_kinase_dom"/>
</dbReference>
<keyword evidence="3" id="KW-0808">Transferase</keyword>
<comment type="catalytic activity">
    <reaction evidence="8">
        <text>L-seryl-[protein] + ATP = O-phospho-L-seryl-[protein] + ADP + H(+)</text>
        <dbReference type="Rhea" id="RHEA:17989"/>
        <dbReference type="Rhea" id="RHEA-COMP:9863"/>
        <dbReference type="Rhea" id="RHEA-COMP:11604"/>
        <dbReference type="ChEBI" id="CHEBI:15378"/>
        <dbReference type="ChEBI" id="CHEBI:29999"/>
        <dbReference type="ChEBI" id="CHEBI:30616"/>
        <dbReference type="ChEBI" id="CHEBI:83421"/>
        <dbReference type="ChEBI" id="CHEBI:456216"/>
        <dbReference type="EC" id="2.7.11.1"/>
    </reaction>
</comment>
<evidence type="ECO:0000256" key="1">
    <source>
        <dbReference type="ARBA" id="ARBA00012513"/>
    </source>
</evidence>
<feature type="region of interest" description="Disordered" evidence="10">
    <location>
        <begin position="1487"/>
        <end position="1524"/>
    </location>
</feature>
<evidence type="ECO:0000256" key="5">
    <source>
        <dbReference type="ARBA" id="ARBA00022777"/>
    </source>
</evidence>
<evidence type="ECO:0000256" key="7">
    <source>
        <dbReference type="ARBA" id="ARBA00047899"/>
    </source>
</evidence>
<sequence>MVLQRNRRRQRKKKTSAGIGAPVAPASSAPAPPGGGATDESGASSGCEDGGRVWESGTVTCPSSSARVQDEDTSFFSPASGAGLHFRHHDPGSSLGSCSGSGASNDIQGGQPEVQGAGPFPRRSLPRQDAQSLQEFEKRSFSSGDDEDVSAHRQREEGGAGEWSATESDEPYSKVVYDEEDDDDYESRHPSDGDSSFSSREEEDDDERYEEEEEGSNPPLEVSGDDEEDDEEDDDDDSQDLRGVSQAGSAGVNPQSPRFASGDTSRDTVGDTSKGAGEGGGAVAKSDIGRDEEGGGNMESDMYFTESDDEDAKEYRKGGYHPVKVGEIYNHRYRIEAKLGWGHFSTVWLATDLHAKPLDYVAIKFQKSAKHYTEAAVDEVHLLTAVKEGVHKALWREASKGYSEIVKERLAEAKPADRDSGRIPPPPMSPNSSVALPPVVVFKEKFSHVGPNGRHMCLVFEVLGPNLLSLIKRYNFRGLPMNLVRRVATDVLYGLSYLHDVCNIIHTDLKPENVCVSAYPLPPPRAPSTGVTAGEGDVPGNPALTAEDRKRERRRRKKQNRKRKKALAAAAASGTAAGEEEKSAAAGGDKDLDEDEDEDHQALCSNTGGENSQEPRDKGDNTKEEGVDGDKDEEEADVKNNTPPYVKAKLRPSRSDPSLLTTYTDNIHALQGTLNRHMYNFVGYSQFRNPAAYCCPRTGRRIMYWLPVDYDCPGGEAASQVGDTSPARDASAEGSQDKKGDGSKKGKGSGGKTGSKGGNNKGGASGSAVSPRPEEKGENKKDGLPGRAGNDGDTVVGHKKKKREPELQQLPLLHDDLLLHPVAEGVFAKQQKAAGGASQDGEAGGTGGTGKGTGTLMWGPYAKLAPGEEPVKECTVVDTSEGKICIKPLPPGSSYIFEQPSAVYKLCDLGNACWVQEHFTDDIQTRQYRSPEVIIRAGYDCSADVWSFACMLFELITGDYLFDPKSSSDFDRDEDHLALIIELLGMFPSEFISRGRLSSRFFRSNTGQLRNIQQLRFWPLDAVLREKYHLPTIEAESLSDFLLPMLVIDPRHRQSAAQMLRHPWLRMRTLQDEIVYAQMRRNMHVSHPVIDGVLQQLPPTGDDADEDDAGRACCSALASSPAQAPPVGGVSTAAVALTQPHHHLAAHPYNPHSLFHGGAPASGTSHPTSSGSSFSGVAAASSCAPLLLSSGAGAALVTSLPPPPPPPVSASNPAASRAGYSGGSTLDSVLLSPSNRGPLSGSSVALNSAVSVAVAAASGQVPPPPPPPPPPPIPSHISSVPLVPHQPSPLGCCSLPSHPPYPLRTENQTGTQQQLPRSSDANVGVEAAGGRGPGSSNAGPVSFLTGSSLAAFQHHLRTAQLSSVVAQGQAAGAGGQSSNATLFGQQLPPHDLQQLLLLLPPEKQQLLLQETGGGPGVSAGRGGVEAPASAAGAPSMETYDQAFVAGRLDPTTASSSPPNASFSVGRNGGLGALTARATYGDHSHVTAGERAAKSGVVPAVESRRQHDCSADKGGGSLGSRSSSLERHDQIRQGMLLGAPSNMCPDTRLYSSNDNAFAGMQQHCTSLPIGIGTGGGGASRGALSVCGPPDVDFSPHQPFSVTAGVGGTDSEAAADLLLATDCQGQLKGSRGSLPSGVASGSFPWRVQGQQLTSAELLAAFKQDQRALSSCFSYDGVSGQGAGPQSRSGTASDVNHHLPYSACSAQQGAGKVASNLETFVSHQGQQVAGSRGGGFSGVGRKDEERGWPPAAVMPAQTWRPDCPGIEFHAFASQRQQHLDHLAQHGGVQRTHMQQQFHELETREKVKQQLLREQEDLTRLLGKAQQQYKQHH</sequence>
<evidence type="ECO:0000313" key="13">
    <source>
        <dbReference type="Proteomes" id="UP000221165"/>
    </source>
</evidence>
<feature type="compositionally biased region" description="Low complexity" evidence="10">
    <location>
        <begin position="92"/>
        <end position="104"/>
    </location>
</feature>
<feature type="compositionally biased region" description="Basic residues" evidence="10">
    <location>
        <begin position="1"/>
        <end position="15"/>
    </location>
</feature>
<feature type="region of interest" description="Disordered" evidence="10">
    <location>
        <begin position="1296"/>
        <end position="1338"/>
    </location>
</feature>
<feature type="region of interest" description="Disordered" evidence="10">
    <location>
        <begin position="830"/>
        <end position="852"/>
    </location>
</feature>
<dbReference type="InterPro" id="IPR017441">
    <property type="entry name" value="Protein_kinase_ATP_BS"/>
</dbReference>
<feature type="region of interest" description="Disordered" evidence="10">
    <location>
        <begin position="716"/>
        <end position="809"/>
    </location>
</feature>
<dbReference type="PANTHER" id="PTHR47634">
    <property type="entry name" value="PROTEIN KINASE DOMAIN-CONTAINING PROTEIN-RELATED"/>
    <property type="match status" value="1"/>
</dbReference>
<feature type="compositionally biased region" description="Basic and acidic residues" evidence="10">
    <location>
        <begin position="1501"/>
        <end position="1510"/>
    </location>
</feature>
<evidence type="ECO:0000256" key="10">
    <source>
        <dbReference type="SAM" id="MobiDB-lite"/>
    </source>
</evidence>
<reference evidence="12 13" key="1">
    <citation type="journal article" date="2017" name="Int. J. Parasitol.">
        <title>The genome of the protozoan parasite Cystoisospora suis and a reverse vaccinology approach to identify vaccine candidates.</title>
        <authorList>
            <person name="Palmieri N."/>
            <person name="Shrestha A."/>
            <person name="Ruttkowski B."/>
            <person name="Beck T."/>
            <person name="Vogl C."/>
            <person name="Tomley F."/>
            <person name="Blake D.P."/>
            <person name="Joachim A."/>
        </authorList>
    </citation>
    <scope>NUCLEOTIDE SEQUENCE [LARGE SCALE GENOMIC DNA]</scope>
    <source>
        <strain evidence="12 13">Wien I</strain>
    </source>
</reference>
<feature type="region of interest" description="Disordered" evidence="10">
    <location>
        <begin position="1198"/>
        <end position="1220"/>
    </location>
</feature>
<feature type="compositionally biased region" description="Polar residues" evidence="10">
    <location>
        <begin position="246"/>
        <end position="258"/>
    </location>
</feature>
<feature type="compositionally biased region" description="Acidic residues" evidence="10">
    <location>
        <begin position="201"/>
        <end position="215"/>
    </location>
</feature>
<feature type="compositionally biased region" description="Gly residues" evidence="10">
    <location>
        <begin position="748"/>
        <end position="765"/>
    </location>
</feature>
<dbReference type="PROSITE" id="PS50011">
    <property type="entry name" value="PROTEIN_KINASE_DOM"/>
    <property type="match status" value="1"/>
</dbReference>
<dbReference type="RefSeq" id="XP_067926634.1">
    <property type="nucleotide sequence ID" value="XM_068061380.1"/>
</dbReference>
<feature type="domain" description="Protein kinase" evidence="11">
    <location>
        <begin position="333"/>
        <end position="1065"/>
    </location>
</feature>
<comment type="caution">
    <text evidence="12">The sequence shown here is derived from an EMBL/GenBank/DDBJ whole genome shotgun (WGS) entry which is preliminary data.</text>
</comment>
<evidence type="ECO:0000256" key="2">
    <source>
        <dbReference type="ARBA" id="ARBA00022527"/>
    </source>
</evidence>
<dbReference type="SUPFAM" id="SSF56112">
    <property type="entry name" value="Protein kinase-like (PK-like)"/>
    <property type="match status" value="1"/>
</dbReference>
<dbReference type="SMART" id="SM00220">
    <property type="entry name" value="S_TKc"/>
    <property type="match status" value="1"/>
</dbReference>
<feature type="compositionally biased region" description="Basic residues" evidence="10">
    <location>
        <begin position="551"/>
        <end position="566"/>
    </location>
</feature>
<dbReference type="Gene3D" id="1.10.510.10">
    <property type="entry name" value="Transferase(Phosphotransferase) domain 1"/>
    <property type="match status" value="2"/>
</dbReference>
<name>A0A2C6LDA3_9APIC</name>
<feature type="compositionally biased region" description="Basic and acidic residues" evidence="10">
    <location>
        <begin position="149"/>
        <end position="158"/>
    </location>
</feature>
<feature type="compositionally biased region" description="Gly residues" evidence="10">
    <location>
        <begin position="842"/>
        <end position="852"/>
    </location>
</feature>
<dbReference type="Gene3D" id="3.30.200.20">
    <property type="entry name" value="Phosphorylase Kinase, domain 1"/>
    <property type="match status" value="1"/>
</dbReference>
<feature type="region of interest" description="Disordered" evidence="10">
    <location>
        <begin position="1721"/>
        <end position="1744"/>
    </location>
</feature>
<gene>
    <name evidence="12" type="ORF">CSUI_001174</name>
</gene>
<feature type="compositionally biased region" description="Low complexity" evidence="10">
    <location>
        <begin position="16"/>
        <end position="29"/>
    </location>
</feature>
<feature type="compositionally biased region" description="Polar residues" evidence="10">
    <location>
        <begin position="603"/>
        <end position="612"/>
    </location>
</feature>
<feature type="binding site" evidence="9">
    <location>
        <position position="364"/>
    </location>
    <ligand>
        <name>ATP</name>
        <dbReference type="ChEBI" id="CHEBI:30616"/>
    </ligand>
</feature>
<feature type="region of interest" description="Disordered" evidence="10">
    <location>
        <begin position="1146"/>
        <end position="1175"/>
    </location>
</feature>
<dbReference type="GO" id="GO:0000245">
    <property type="term" value="P:spliceosomal complex assembly"/>
    <property type="evidence" value="ECO:0007669"/>
    <property type="project" value="TreeGrafter"/>
</dbReference>
<feature type="region of interest" description="Disordered" evidence="10">
    <location>
        <begin position="411"/>
        <end position="431"/>
    </location>
</feature>
<dbReference type="PROSITE" id="PS00107">
    <property type="entry name" value="PROTEIN_KINASE_ATP"/>
    <property type="match status" value="1"/>
</dbReference>
<keyword evidence="5 12" id="KW-0418">Kinase</keyword>
<keyword evidence="13" id="KW-1185">Reference proteome</keyword>